<name>W4IZT5_PLAFP</name>
<dbReference type="OrthoDB" id="1267328at2759"/>
<dbReference type="Proteomes" id="UP000019103">
    <property type="component" value="Unassembled WGS sequence"/>
</dbReference>
<proteinExistence type="predicted"/>
<sequence>MLEDEVHKTLLDNLSSYNFKNNGPENMLGPSII</sequence>
<dbReference type="EMBL" id="KI927383">
    <property type="protein sequence ID" value="ETW54871.1"/>
    <property type="molecule type" value="Genomic_DNA"/>
</dbReference>
<reference evidence="1 2" key="1">
    <citation type="submission" date="2013-02" db="EMBL/GenBank/DDBJ databases">
        <title>The Genome Annotation of Plasmodium falciparum Palo Alto/Uganda.</title>
        <authorList>
            <consortium name="The Broad Institute Genome Sequencing Platform"/>
            <consortium name="The Broad Institute Genome Sequencing Center for Infectious Disease"/>
            <person name="Neafsey D."/>
            <person name="Hoffman S."/>
            <person name="Volkman S."/>
            <person name="Rosenthal P."/>
            <person name="Walker B."/>
            <person name="Young S.K."/>
            <person name="Zeng Q."/>
            <person name="Gargeya S."/>
            <person name="Fitzgerald M."/>
            <person name="Haas B."/>
            <person name="Abouelleil A."/>
            <person name="Allen A.W."/>
            <person name="Alvarado L."/>
            <person name="Arachchi H.M."/>
            <person name="Berlin A.M."/>
            <person name="Chapman S.B."/>
            <person name="Gainer-Dewar J."/>
            <person name="Goldberg J."/>
            <person name="Griggs A."/>
            <person name="Gujja S."/>
            <person name="Hansen M."/>
            <person name="Howarth C."/>
            <person name="Imamovic A."/>
            <person name="Ireland A."/>
            <person name="Larimer J."/>
            <person name="McCowan C."/>
            <person name="Murphy C."/>
            <person name="Pearson M."/>
            <person name="Poon T.W."/>
            <person name="Priest M."/>
            <person name="Roberts A."/>
            <person name="Saif S."/>
            <person name="Shea T."/>
            <person name="Sisk P."/>
            <person name="Sykes S."/>
            <person name="Wortman J."/>
            <person name="Nusbaum C."/>
            <person name="Birren B."/>
        </authorList>
    </citation>
    <scope>NUCLEOTIDE SEQUENCE [LARGE SCALE GENOMIC DNA]</scope>
    <source>
        <strain evidence="1 2">Palo Alto/Uganda</strain>
    </source>
</reference>
<reference evidence="1 2" key="2">
    <citation type="submission" date="2013-02" db="EMBL/GenBank/DDBJ databases">
        <title>The Genome Sequence of Plasmodium falciparum Palo Alto/Uganda.</title>
        <authorList>
            <consortium name="The Broad Institute Genome Sequencing Platform"/>
            <consortium name="The Broad Institute Genome Sequencing Center for Infectious Disease"/>
            <person name="Neafsey D."/>
            <person name="Cheeseman I."/>
            <person name="Volkman S."/>
            <person name="Adams J."/>
            <person name="Walker B."/>
            <person name="Young S.K."/>
            <person name="Zeng Q."/>
            <person name="Gargeya S."/>
            <person name="Fitzgerald M."/>
            <person name="Haas B."/>
            <person name="Abouelleil A."/>
            <person name="Alvarado L."/>
            <person name="Arachchi H.M."/>
            <person name="Berlin A.M."/>
            <person name="Chapman S.B."/>
            <person name="Dewar J."/>
            <person name="Goldberg J."/>
            <person name="Griggs A."/>
            <person name="Gujja S."/>
            <person name="Hansen M."/>
            <person name="Howarth C."/>
            <person name="Imamovic A."/>
            <person name="Larimer J."/>
            <person name="McCowan C."/>
            <person name="Murphy C."/>
            <person name="Neiman D."/>
            <person name="Pearson M."/>
            <person name="Priest M."/>
            <person name="Roberts A."/>
            <person name="Saif S."/>
            <person name="Shea T."/>
            <person name="Sisk P."/>
            <person name="Sykes S."/>
            <person name="Wortman J."/>
            <person name="Nusbaum C."/>
            <person name="Birren B."/>
        </authorList>
    </citation>
    <scope>NUCLEOTIDE SEQUENCE [LARGE SCALE GENOMIC DNA]</scope>
    <source>
        <strain evidence="1 2">Palo Alto/Uganda</strain>
    </source>
</reference>
<evidence type="ECO:0000313" key="1">
    <source>
        <dbReference type="EMBL" id="ETW54871.1"/>
    </source>
</evidence>
<accession>W4IZT5</accession>
<evidence type="ECO:0000313" key="2">
    <source>
        <dbReference type="Proteomes" id="UP000019103"/>
    </source>
</evidence>
<gene>
    <name evidence="1" type="ORF">PFUGPA_03473</name>
</gene>
<protein>
    <submittedName>
        <fullName evidence="1">Uncharacterized protein</fullName>
    </submittedName>
</protein>
<dbReference type="AlphaFoldDB" id="W4IZT5"/>
<organism evidence="1 2">
    <name type="scientific">Plasmodium falciparum (isolate Palo Alto / Uganda)</name>
    <dbReference type="NCBI Taxonomy" id="57270"/>
    <lineage>
        <taxon>Eukaryota</taxon>
        <taxon>Sar</taxon>
        <taxon>Alveolata</taxon>
        <taxon>Apicomplexa</taxon>
        <taxon>Aconoidasida</taxon>
        <taxon>Haemosporida</taxon>
        <taxon>Plasmodiidae</taxon>
        <taxon>Plasmodium</taxon>
        <taxon>Plasmodium (Laverania)</taxon>
    </lineage>
</organism>